<feature type="domain" description="CobQ/CobB/MinD/ParA nucleotide binding" evidence="1">
    <location>
        <begin position="16"/>
        <end position="147"/>
    </location>
</feature>
<evidence type="ECO:0000313" key="3">
    <source>
        <dbReference type="Proteomes" id="UP000199230"/>
    </source>
</evidence>
<reference evidence="2 3" key="1">
    <citation type="submission" date="2016-10" db="EMBL/GenBank/DDBJ databases">
        <authorList>
            <person name="de Groot N.N."/>
        </authorList>
    </citation>
    <scope>NUCLEOTIDE SEQUENCE [LARGE SCALE GENOMIC DNA]</scope>
    <source>
        <strain evidence="2 3">APO</strain>
    </source>
</reference>
<dbReference type="Pfam" id="PF01656">
    <property type="entry name" value="CbiA"/>
    <property type="match status" value="1"/>
</dbReference>
<sequence>MSSQWLNDHRIRIITGNYGTGKTEFSVNYAMKLALKGQKTALVDLDVVNLYFRSREQQQKLEKAGIRVISSSIEGRGADLPAISAEVVSPLQDDSYQVVLDLGGDSMGARVLAMYSEYFQEENTFDMFFVVNANRPDTATKEGVLNHIDAIAKVSKVYPTALVNNTHLLRDTSMEDIERGQKLCREVSAETGLPIRYISVLDHLADQLPPHYEGIVFPIDLTMRESWM</sequence>
<name>A0A1H3KK53_9FIRM</name>
<keyword evidence="3" id="KW-1185">Reference proteome</keyword>
<dbReference type="SUPFAM" id="SSF52540">
    <property type="entry name" value="P-loop containing nucleoside triphosphate hydrolases"/>
    <property type="match status" value="1"/>
</dbReference>
<dbReference type="OrthoDB" id="9779501at2"/>
<dbReference type="InterPro" id="IPR027417">
    <property type="entry name" value="P-loop_NTPase"/>
</dbReference>
<accession>A0A1H3KK53</accession>
<dbReference type="Gene3D" id="3.40.50.300">
    <property type="entry name" value="P-loop containing nucleotide triphosphate hydrolases"/>
    <property type="match status" value="1"/>
</dbReference>
<dbReference type="AlphaFoldDB" id="A0A1H3KK53"/>
<proteinExistence type="predicted"/>
<gene>
    <name evidence="2" type="ORF">SAMN05192546_102393</name>
</gene>
<dbReference type="InterPro" id="IPR002586">
    <property type="entry name" value="CobQ/CobB/MinD/ParA_Nub-bd_dom"/>
</dbReference>
<evidence type="ECO:0000259" key="1">
    <source>
        <dbReference type="Pfam" id="PF01656"/>
    </source>
</evidence>
<dbReference type="EMBL" id="FNPV01000002">
    <property type="protein sequence ID" value="SDY52449.1"/>
    <property type="molecule type" value="Genomic_DNA"/>
</dbReference>
<protein>
    <recommendedName>
        <fullName evidence="1">CobQ/CobB/MinD/ParA nucleotide binding domain-containing protein</fullName>
    </recommendedName>
</protein>
<dbReference type="RefSeq" id="WP_093311431.1">
    <property type="nucleotide sequence ID" value="NZ_FNPV01000002.1"/>
</dbReference>
<dbReference type="STRING" id="159292.SAMN05192546_102393"/>
<dbReference type="Proteomes" id="UP000199230">
    <property type="component" value="Unassembled WGS sequence"/>
</dbReference>
<organism evidence="2 3">
    <name type="scientific">Tindallia californiensis</name>
    <dbReference type="NCBI Taxonomy" id="159292"/>
    <lineage>
        <taxon>Bacteria</taxon>
        <taxon>Bacillati</taxon>
        <taxon>Bacillota</taxon>
        <taxon>Clostridia</taxon>
        <taxon>Peptostreptococcales</taxon>
        <taxon>Tindalliaceae</taxon>
        <taxon>Tindallia</taxon>
    </lineage>
</organism>
<evidence type="ECO:0000313" key="2">
    <source>
        <dbReference type="EMBL" id="SDY52449.1"/>
    </source>
</evidence>